<organism evidence="3 4">
    <name type="scientific">Diversispora eburnea</name>
    <dbReference type="NCBI Taxonomy" id="1213867"/>
    <lineage>
        <taxon>Eukaryota</taxon>
        <taxon>Fungi</taxon>
        <taxon>Fungi incertae sedis</taxon>
        <taxon>Mucoromycota</taxon>
        <taxon>Glomeromycotina</taxon>
        <taxon>Glomeromycetes</taxon>
        <taxon>Diversisporales</taxon>
        <taxon>Diversisporaceae</taxon>
        <taxon>Diversispora</taxon>
    </lineage>
</organism>
<accession>A0A9N8YQ28</accession>
<dbReference type="InterPro" id="IPR027951">
    <property type="entry name" value="Nepro_N"/>
</dbReference>
<name>A0A9N8YQ28_9GLOM</name>
<proteinExistence type="predicted"/>
<feature type="region of interest" description="Disordered" evidence="1">
    <location>
        <begin position="1"/>
        <end position="84"/>
    </location>
</feature>
<dbReference type="PANTHER" id="PTHR34786">
    <property type="entry name" value="OS09G0504900 PROTEIN"/>
    <property type="match status" value="1"/>
</dbReference>
<dbReference type="PANTHER" id="PTHR34786:SF1">
    <property type="entry name" value="OS09G0504900 PROTEIN"/>
    <property type="match status" value="1"/>
</dbReference>
<gene>
    <name evidence="3" type="ORF">DEBURN_LOCUS1304</name>
</gene>
<sequence>MVIKRKLRNSTTSTNASTSTTIVPEIKQEESSSVTQSSTTSSTTSQSKDSKVERRGRPRKPTDAADVTDAADEEVNERPSKHMRTGETFKIITFNPKGSSDEQIFSRHIETIASPGLEDVASNSGNDIEEPKKNIRPRKWIRRKVVIKTTGAEIAVPVWYSNHIKNFNQVSTFADYFQRNELWEELNILERLYYKNKNQHKRTIYFRKIEEVRRITNRFKEMNIGDLLLEFIGWFYGADQDQNKKHQKQKKQWDHIPSRNMGLYVLSRINCAISLMDEALESYLDTYSNIQLLLRQTEFMTLALTMISILARLNMLTRVWLSEMRKCYKLLKEWVLHFPE</sequence>
<feature type="compositionally biased region" description="Low complexity" evidence="1">
    <location>
        <begin position="9"/>
        <end position="21"/>
    </location>
</feature>
<reference evidence="3" key="1">
    <citation type="submission" date="2021-06" db="EMBL/GenBank/DDBJ databases">
        <authorList>
            <person name="Kallberg Y."/>
            <person name="Tangrot J."/>
            <person name="Rosling A."/>
        </authorList>
    </citation>
    <scope>NUCLEOTIDE SEQUENCE</scope>
    <source>
        <strain evidence="3">AZ414A</strain>
    </source>
</reference>
<dbReference type="OrthoDB" id="114080at2759"/>
<evidence type="ECO:0000313" key="3">
    <source>
        <dbReference type="EMBL" id="CAG8439264.1"/>
    </source>
</evidence>
<evidence type="ECO:0000259" key="2">
    <source>
        <dbReference type="Pfam" id="PF14780"/>
    </source>
</evidence>
<dbReference type="Pfam" id="PF14780">
    <property type="entry name" value="NEPRO_N"/>
    <property type="match status" value="1"/>
</dbReference>
<feature type="domain" description="Nucleolus and neural progenitor protein-like N-terminal" evidence="2">
    <location>
        <begin position="163"/>
        <end position="331"/>
    </location>
</feature>
<keyword evidence="4" id="KW-1185">Reference proteome</keyword>
<feature type="compositionally biased region" description="Low complexity" evidence="1">
    <location>
        <begin position="31"/>
        <end position="47"/>
    </location>
</feature>
<dbReference type="AlphaFoldDB" id="A0A9N8YQ28"/>
<evidence type="ECO:0000256" key="1">
    <source>
        <dbReference type="SAM" id="MobiDB-lite"/>
    </source>
</evidence>
<feature type="compositionally biased region" description="Basic and acidic residues" evidence="1">
    <location>
        <begin position="48"/>
        <end position="63"/>
    </location>
</feature>
<dbReference type="EMBL" id="CAJVPK010000056">
    <property type="protein sequence ID" value="CAG8439264.1"/>
    <property type="molecule type" value="Genomic_DNA"/>
</dbReference>
<dbReference type="Proteomes" id="UP000789706">
    <property type="component" value="Unassembled WGS sequence"/>
</dbReference>
<evidence type="ECO:0000313" key="4">
    <source>
        <dbReference type="Proteomes" id="UP000789706"/>
    </source>
</evidence>
<comment type="caution">
    <text evidence="3">The sequence shown here is derived from an EMBL/GenBank/DDBJ whole genome shotgun (WGS) entry which is preliminary data.</text>
</comment>
<protein>
    <submittedName>
        <fullName evidence="3">6547_t:CDS:1</fullName>
    </submittedName>
</protein>